<organism evidence="6 7">
    <name type="scientific">Caenorhabditis auriculariae</name>
    <dbReference type="NCBI Taxonomy" id="2777116"/>
    <lineage>
        <taxon>Eukaryota</taxon>
        <taxon>Metazoa</taxon>
        <taxon>Ecdysozoa</taxon>
        <taxon>Nematoda</taxon>
        <taxon>Chromadorea</taxon>
        <taxon>Rhabditida</taxon>
        <taxon>Rhabditina</taxon>
        <taxon>Rhabditomorpha</taxon>
        <taxon>Rhabditoidea</taxon>
        <taxon>Rhabditidae</taxon>
        <taxon>Peloderinae</taxon>
        <taxon>Caenorhabditis</taxon>
    </lineage>
</organism>
<reference evidence="6" key="1">
    <citation type="submission" date="2020-10" db="EMBL/GenBank/DDBJ databases">
        <authorList>
            <person name="Kikuchi T."/>
        </authorList>
    </citation>
    <scope>NUCLEOTIDE SEQUENCE</scope>
    <source>
        <strain evidence="6">NKZ352</strain>
    </source>
</reference>
<dbReference type="Pfam" id="PF12796">
    <property type="entry name" value="Ank_2"/>
    <property type="match status" value="2"/>
</dbReference>
<dbReference type="AlphaFoldDB" id="A0A8S1HFB0"/>
<evidence type="ECO:0000256" key="2">
    <source>
        <dbReference type="ARBA" id="ARBA00023043"/>
    </source>
</evidence>
<evidence type="ECO:0000313" key="6">
    <source>
        <dbReference type="EMBL" id="CAD6195223.1"/>
    </source>
</evidence>
<keyword evidence="5" id="KW-0812">Transmembrane</keyword>
<keyword evidence="5" id="KW-0472">Membrane</keyword>
<dbReference type="OrthoDB" id="10261302at2759"/>
<evidence type="ECO:0000313" key="7">
    <source>
        <dbReference type="Proteomes" id="UP000835052"/>
    </source>
</evidence>
<keyword evidence="7" id="KW-1185">Reference proteome</keyword>
<evidence type="ECO:0000256" key="4">
    <source>
        <dbReference type="SAM" id="MobiDB-lite"/>
    </source>
</evidence>
<dbReference type="PANTHER" id="PTHR24173:SF74">
    <property type="entry name" value="ANKYRIN REPEAT DOMAIN-CONTAINING PROTEIN 16"/>
    <property type="match status" value="1"/>
</dbReference>
<dbReference type="PANTHER" id="PTHR24173">
    <property type="entry name" value="ANKYRIN REPEAT CONTAINING"/>
    <property type="match status" value="1"/>
</dbReference>
<evidence type="ECO:0000256" key="3">
    <source>
        <dbReference type="PROSITE-ProRule" id="PRU00023"/>
    </source>
</evidence>
<dbReference type="Proteomes" id="UP000835052">
    <property type="component" value="Unassembled WGS sequence"/>
</dbReference>
<dbReference type="Gene3D" id="1.25.40.20">
    <property type="entry name" value="Ankyrin repeat-containing domain"/>
    <property type="match status" value="2"/>
</dbReference>
<evidence type="ECO:0000256" key="1">
    <source>
        <dbReference type="ARBA" id="ARBA00022737"/>
    </source>
</evidence>
<feature type="compositionally biased region" description="Basic residues" evidence="4">
    <location>
        <begin position="208"/>
        <end position="219"/>
    </location>
</feature>
<proteinExistence type="predicted"/>
<dbReference type="PROSITE" id="PS50297">
    <property type="entry name" value="ANK_REP_REGION"/>
    <property type="match status" value="1"/>
</dbReference>
<name>A0A8S1HFB0_9PELO</name>
<dbReference type="InterPro" id="IPR036770">
    <property type="entry name" value="Ankyrin_rpt-contain_sf"/>
</dbReference>
<dbReference type="SMART" id="SM00248">
    <property type="entry name" value="ANK"/>
    <property type="match status" value="5"/>
</dbReference>
<protein>
    <recommendedName>
        <fullName evidence="8">ANK_REP_REGION domain-containing protein</fullName>
    </recommendedName>
</protein>
<evidence type="ECO:0000256" key="5">
    <source>
        <dbReference type="SAM" id="Phobius"/>
    </source>
</evidence>
<feature type="compositionally biased region" description="Polar residues" evidence="4">
    <location>
        <begin position="244"/>
        <end position="253"/>
    </location>
</feature>
<feature type="transmembrane region" description="Helical" evidence="5">
    <location>
        <begin position="114"/>
        <end position="133"/>
    </location>
</feature>
<dbReference type="SUPFAM" id="SSF48403">
    <property type="entry name" value="Ankyrin repeat"/>
    <property type="match status" value="1"/>
</dbReference>
<feature type="repeat" description="ANK" evidence="3">
    <location>
        <begin position="150"/>
        <end position="182"/>
    </location>
</feature>
<comment type="caution">
    <text evidence="6">The sequence shown here is derived from an EMBL/GenBank/DDBJ whole genome shotgun (WGS) entry which is preliminary data.</text>
</comment>
<dbReference type="PROSITE" id="PS50088">
    <property type="entry name" value="ANK_REPEAT"/>
    <property type="match status" value="1"/>
</dbReference>
<keyword evidence="1" id="KW-0677">Repeat</keyword>
<sequence>MLPNNCKMLPLHVASAQGNIEFIRAATKFDNQMVNSRDEFGCTPCVYAVQGGCLSSVRYLVEKARSEMGSVSNRGQSLLHIASLCGHDHIARWILHRTGSDAILWTTNDRSPTLFIVLLVVAGSVPVLAQLLASFGKKRRQQVLAIRDSRGNTPLHLAAINNHLDAALFLLENGADSQLVNSTGNSPQAIAAMRGHRQMERLVAGYNGKKKKTKAKKAQSLHDLTQHPSLRSAPLSPGPRSPGGFTTFSNGTSAGFEERTLSPRALSSGYSSNGDAADSLTSESVEIVRHRLRYVEDGADSLRDSAAQTDVDSLQDHIKVIDDKTWAGLGLSAVEHIDRVLDEVGISD</sequence>
<gene>
    <name evidence="6" type="ORF">CAUJ_LOCUS11142</name>
</gene>
<evidence type="ECO:0008006" key="8">
    <source>
        <dbReference type="Google" id="ProtNLM"/>
    </source>
</evidence>
<feature type="region of interest" description="Disordered" evidence="4">
    <location>
        <begin position="207"/>
        <end position="255"/>
    </location>
</feature>
<feature type="compositionally biased region" description="Polar residues" evidence="4">
    <location>
        <begin position="268"/>
        <end position="282"/>
    </location>
</feature>
<feature type="region of interest" description="Disordered" evidence="4">
    <location>
        <begin position="263"/>
        <end position="282"/>
    </location>
</feature>
<keyword evidence="2 3" id="KW-0040">ANK repeat</keyword>
<accession>A0A8S1HFB0</accession>
<dbReference type="InterPro" id="IPR002110">
    <property type="entry name" value="Ankyrin_rpt"/>
</dbReference>
<keyword evidence="5" id="KW-1133">Transmembrane helix</keyword>
<dbReference type="EMBL" id="CAJGYM010000052">
    <property type="protein sequence ID" value="CAD6195223.1"/>
    <property type="molecule type" value="Genomic_DNA"/>
</dbReference>